<evidence type="ECO:0000256" key="3">
    <source>
        <dbReference type="SAM" id="SignalP"/>
    </source>
</evidence>
<dbReference type="Pfam" id="PF08460">
    <property type="entry name" value="SH3_5"/>
    <property type="match status" value="4"/>
</dbReference>
<dbReference type="OrthoDB" id="9792074at2"/>
<dbReference type="NCBIfam" id="TIGR01168">
    <property type="entry name" value="YSIRK_signal"/>
    <property type="match status" value="1"/>
</dbReference>
<protein>
    <recommendedName>
        <fullName evidence="4">SH3b domain-containing protein</fullName>
    </recommendedName>
</protein>
<dbReference type="InterPro" id="IPR003646">
    <property type="entry name" value="SH3-like_bac-type"/>
</dbReference>
<dbReference type="Gene3D" id="2.60.40.3760">
    <property type="match status" value="1"/>
</dbReference>
<sequence length="791" mass="87607">MTKSFVTNQKQRFSIRKYSIGAASVLVGVTLVCAGQVSADDSLVPNVVVRDDNQIVNLSNKGALISSSEIPSSDSMSQVFMTSEPMLSSEVLPSSQVLSELSMTASSEVRSQEVVSSHVLSENVVEISESTVTSESTSASQAASEAMAEEVVIPSLPKQGTYIYPERTEVRNEPKLSAPVQFYVNKGDKVYYDNLVIKDGTNWLTYLSYSGVRRYAPIGKVTVNPPKTDTKDIDEETKPSQSLPKSGTYRFTEEVAVKNTPKATAKTEFTFAKGESIHYDQTLIADQVQWLSYVSYSGVRRYVALSKVQDVPVKTPEATPKPTPTKEEEAKAIAKSGTYTFTQDSAIKNKPEVAAKTEFIYRKGDKVNYDRYLENDGHHWLSYVSYSGIRRYVDLGKIKGTTDKLSPKPTKEVTPTSSVKLYGRMAVTDISSAGFTITISEVASPNTIQSIKVPVWSDQGGQDDLVWYKAQKQGDDTYKVEVATKNHKDNTGDYHVHLYYDYGNSQLKGILSTKVTLPAKAVVTPTATNSSKQKVTFNGSYYSVAGKYDEVIVVNKKYPLSAQYNPGENPTAKAAFIKLRDDMIAKGYNVGYGYSGFRSYNTQAGLYQSYVRRDGQEAADRYSARPGYSEHQTGLAFDLTDKNGRLLEDKAASTWLQQHAHEYGFVVRYQPGKEAVTGFMQEVWHLRYIGKEAKDIHNSGLSLEEYYGFQGGDYGSVKPNTGSRQTNLPSQGTYTFKKRTSIKGEPKLSSPELAYYNAGSTVNYDKVVSSDGYQWLSYVSFSGLRRYVAIT</sequence>
<feature type="domain" description="SH3b" evidence="4">
    <location>
        <begin position="158"/>
        <end position="225"/>
    </location>
</feature>
<dbReference type="CDD" id="cd14852">
    <property type="entry name" value="LD-carboxypeptidase"/>
    <property type="match status" value="1"/>
</dbReference>
<dbReference type="Proteomes" id="UP000238956">
    <property type="component" value="Chromosome"/>
</dbReference>
<keyword evidence="1 3" id="KW-0732">Signal</keyword>
<dbReference type="GO" id="GO:0008233">
    <property type="term" value="F:peptidase activity"/>
    <property type="evidence" value="ECO:0007669"/>
    <property type="project" value="InterPro"/>
</dbReference>
<proteinExistence type="predicted"/>
<dbReference type="Gene3D" id="3.30.1380.10">
    <property type="match status" value="1"/>
</dbReference>
<feature type="domain" description="SH3b" evidence="4">
    <location>
        <begin position="246"/>
        <end position="312"/>
    </location>
</feature>
<dbReference type="SUPFAM" id="SSF55166">
    <property type="entry name" value="Hedgehog/DD-peptidase"/>
    <property type="match status" value="1"/>
</dbReference>
<dbReference type="InterPro" id="IPR058193">
    <property type="entry name" value="VanY/YodJ_core_dom"/>
</dbReference>
<dbReference type="InterPro" id="IPR013688">
    <property type="entry name" value="GBS_Bsp-like"/>
</dbReference>
<evidence type="ECO:0000256" key="2">
    <source>
        <dbReference type="SAM" id="MobiDB-lite"/>
    </source>
</evidence>
<dbReference type="InterPro" id="IPR005877">
    <property type="entry name" value="YSIRK_signal_dom"/>
</dbReference>
<dbReference type="PANTHER" id="PTHR34385:SF1">
    <property type="entry name" value="PEPTIDOGLYCAN L-ALANYL-D-GLUTAMATE ENDOPEPTIDASE CWLK"/>
    <property type="match status" value="1"/>
</dbReference>
<dbReference type="SMART" id="SM00287">
    <property type="entry name" value="SH3b"/>
    <property type="match status" value="4"/>
</dbReference>
<dbReference type="GO" id="GO:0006508">
    <property type="term" value="P:proteolysis"/>
    <property type="evidence" value="ECO:0007669"/>
    <property type="project" value="InterPro"/>
</dbReference>
<evidence type="ECO:0000259" key="4">
    <source>
        <dbReference type="SMART" id="SM00287"/>
    </source>
</evidence>
<organism evidence="5 6">
    <name type="scientific">Streptococcus pluranimalium</name>
    <dbReference type="NCBI Taxonomy" id="82348"/>
    <lineage>
        <taxon>Bacteria</taxon>
        <taxon>Bacillati</taxon>
        <taxon>Bacillota</taxon>
        <taxon>Bacilli</taxon>
        <taxon>Lactobacillales</taxon>
        <taxon>Streptococcaceae</taxon>
        <taxon>Streptococcus</taxon>
    </lineage>
</organism>
<name>A0A2L0D494_9STRE</name>
<dbReference type="NCBIfam" id="NF041194">
    <property type="entry name" value="LD_carboxy_LdcB"/>
    <property type="match status" value="1"/>
</dbReference>
<feature type="domain" description="SH3b" evidence="4">
    <location>
        <begin position="731"/>
        <end position="790"/>
    </location>
</feature>
<dbReference type="AlphaFoldDB" id="A0A2L0D494"/>
<dbReference type="InterPro" id="IPR052179">
    <property type="entry name" value="DD-CPase-like"/>
</dbReference>
<feature type="chain" id="PRO_5014837079" description="SH3b domain-containing protein" evidence="3">
    <location>
        <begin position="40"/>
        <end position="791"/>
    </location>
</feature>
<evidence type="ECO:0000256" key="1">
    <source>
        <dbReference type="ARBA" id="ARBA00022729"/>
    </source>
</evidence>
<dbReference type="Pfam" id="PF08481">
    <property type="entry name" value="GBS_Bsp-like"/>
    <property type="match status" value="1"/>
</dbReference>
<dbReference type="KEGG" id="splr:C0J00_04770"/>
<gene>
    <name evidence="5" type="ORF">C0J00_04770</name>
</gene>
<keyword evidence="6" id="KW-1185">Reference proteome</keyword>
<dbReference type="Gene3D" id="2.30.30.40">
    <property type="entry name" value="SH3 Domains"/>
    <property type="match status" value="4"/>
</dbReference>
<evidence type="ECO:0000313" key="5">
    <source>
        <dbReference type="EMBL" id="AUW96470.1"/>
    </source>
</evidence>
<reference evidence="5 6" key="1">
    <citation type="submission" date="2017-12" db="EMBL/GenBank/DDBJ databases">
        <authorList>
            <person name="Hurst M.R.H."/>
        </authorList>
    </citation>
    <scope>NUCLEOTIDE SEQUENCE [LARGE SCALE GENOMIC DNA]</scope>
    <source>
        <strain evidence="5 6">TH11417</strain>
    </source>
</reference>
<accession>A0A2L0D494</accession>
<reference evidence="5 6" key="2">
    <citation type="submission" date="2018-02" db="EMBL/GenBank/DDBJ databases">
        <title>Whole genome sequencing analysis of Streptococcus pluranimalium isolated from cattle infected mastitis in China.</title>
        <authorList>
            <person name="Zhang J.-R."/>
            <person name="Hu G.-Z."/>
        </authorList>
    </citation>
    <scope>NUCLEOTIDE SEQUENCE [LARGE SCALE GENOMIC DNA]</scope>
    <source>
        <strain evidence="5 6">TH11417</strain>
    </source>
</reference>
<feature type="domain" description="SH3b" evidence="4">
    <location>
        <begin position="336"/>
        <end position="402"/>
    </location>
</feature>
<evidence type="ECO:0000313" key="6">
    <source>
        <dbReference type="Proteomes" id="UP000238956"/>
    </source>
</evidence>
<dbReference type="Pfam" id="PF04650">
    <property type="entry name" value="YSIRK_signal"/>
    <property type="match status" value="1"/>
</dbReference>
<feature type="region of interest" description="Disordered" evidence="2">
    <location>
        <begin position="226"/>
        <end position="246"/>
    </location>
</feature>
<feature type="signal peptide" evidence="3">
    <location>
        <begin position="1"/>
        <end position="39"/>
    </location>
</feature>
<dbReference type="EMBL" id="CP025536">
    <property type="protein sequence ID" value="AUW96470.1"/>
    <property type="molecule type" value="Genomic_DNA"/>
</dbReference>
<dbReference type="InterPro" id="IPR003709">
    <property type="entry name" value="VanY-like_core_dom"/>
</dbReference>
<dbReference type="InterPro" id="IPR009045">
    <property type="entry name" value="Zn_M74/Hedgehog-like"/>
</dbReference>
<dbReference type="Pfam" id="PF02557">
    <property type="entry name" value="VanY"/>
    <property type="match status" value="1"/>
</dbReference>
<dbReference type="PANTHER" id="PTHR34385">
    <property type="entry name" value="D-ALANYL-D-ALANINE CARBOXYPEPTIDASE"/>
    <property type="match status" value="1"/>
</dbReference>